<reference evidence="2 3" key="1">
    <citation type="journal article" date="2018" name="J. Allergy Clin. Immunol.">
        <title>High-quality assembly of Dermatophagoides pteronyssinus genome and transcriptome reveals a wide range of novel allergens.</title>
        <authorList>
            <person name="Liu X.Y."/>
            <person name="Yang K.Y."/>
            <person name="Wang M.Q."/>
            <person name="Kwok J.S."/>
            <person name="Zeng X."/>
            <person name="Yang Z."/>
            <person name="Xiao X.J."/>
            <person name="Lau C.P."/>
            <person name="Li Y."/>
            <person name="Huang Z.M."/>
            <person name="Ba J.G."/>
            <person name="Yim A.K."/>
            <person name="Ouyang C.Y."/>
            <person name="Ngai S.M."/>
            <person name="Chan T.F."/>
            <person name="Leung E.L."/>
            <person name="Liu L."/>
            <person name="Liu Z.G."/>
            <person name="Tsui S.K."/>
        </authorList>
    </citation>
    <scope>NUCLEOTIDE SEQUENCE [LARGE SCALE GENOMIC DNA]</scope>
    <source>
        <strain evidence="2">Derp</strain>
    </source>
</reference>
<protein>
    <submittedName>
        <fullName evidence="2">Uncharacterized protein</fullName>
    </submittedName>
</protein>
<evidence type="ECO:0000313" key="2">
    <source>
        <dbReference type="EMBL" id="KAH9421282.1"/>
    </source>
</evidence>
<evidence type="ECO:0000313" key="3">
    <source>
        <dbReference type="Proteomes" id="UP000887458"/>
    </source>
</evidence>
<name>A0ABQ8JFA0_DERPT</name>
<evidence type="ECO:0000256" key="1">
    <source>
        <dbReference type="SAM" id="MobiDB-lite"/>
    </source>
</evidence>
<keyword evidence="3" id="KW-1185">Reference proteome</keyword>
<feature type="region of interest" description="Disordered" evidence="1">
    <location>
        <begin position="1"/>
        <end position="20"/>
    </location>
</feature>
<gene>
    <name evidence="2" type="ORF">DERP_013731</name>
</gene>
<feature type="compositionally biased region" description="Basic and acidic residues" evidence="1">
    <location>
        <begin position="1"/>
        <end position="14"/>
    </location>
</feature>
<dbReference type="Proteomes" id="UP000887458">
    <property type="component" value="Unassembled WGS sequence"/>
</dbReference>
<accession>A0ABQ8JFA0</accession>
<organism evidence="2 3">
    <name type="scientific">Dermatophagoides pteronyssinus</name>
    <name type="common">European house dust mite</name>
    <dbReference type="NCBI Taxonomy" id="6956"/>
    <lineage>
        <taxon>Eukaryota</taxon>
        <taxon>Metazoa</taxon>
        <taxon>Ecdysozoa</taxon>
        <taxon>Arthropoda</taxon>
        <taxon>Chelicerata</taxon>
        <taxon>Arachnida</taxon>
        <taxon>Acari</taxon>
        <taxon>Acariformes</taxon>
        <taxon>Sarcoptiformes</taxon>
        <taxon>Astigmata</taxon>
        <taxon>Psoroptidia</taxon>
        <taxon>Analgoidea</taxon>
        <taxon>Pyroglyphidae</taxon>
        <taxon>Dermatophagoidinae</taxon>
        <taxon>Dermatophagoides</taxon>
    </lineage>
</organism>
<comment type="caution">
    <text evidence="2">The sequence shown here is derived from an EMBL/GenBank/DDBJ whole genome shotgun (WGS) entry which is preliminary data.</text>
</comment>
<dbReference type="EMBL" id="NJHN03000043">
    <property type="protein sequence ID" value="KAH9421282.1"/>
    <property type="molecule type" value="Genomic_DNA"/>
</dbReference>
<reference evidence="2 3" key="2">
    <citation type="journal article" date="2022" name="Mol. Biol. Evol.">
        <title>Comparative Genomics Reveals Insights into the Divergent Evolution of Astigmatic Mites and Household Pest Adaptations.</title>
        <authorList>
            <person name="Xiong Q."/>
            <person name="Wan A.T."/>
            <person name="Liu X."/>
            <person name="Fung C.S."/>
            <person name="Xiao X."/>
            <person name="Malainual N."/>
            <person name="Hou J."/>
            <person name="Wang L."/>
            <person name="Wang M."/>
            <person name="Yang K.Y."/>
            <person name="Cui Y."/>
            <person name="Leung E.L."/>
            <person name="Nong W."/>
            <person name="Shin S.K."/>
            <person name="Au S.W."/>
            <person name="Jeong K.Y."/>
            <person name="Chew F.T."/>
            <person name="Hui J.H."/>
            <person name="Leung T.F."/>
            <person name="Tungtrongchitr A."/>
            <person name="Zhong N."/>
            <person name="Liu Z."/>
            <person name="Tsui S.K."/>
        </authorList>
    </citation>
    <scope>NUCLEOTIDE SEQUENCE [LARGE SCALE GENOMIC DNA]</scope>
    <source>
        <strain evidence="2">Derp</strain>
    </source>
</reference>
<proteinExistence type="predicted"/>
<sequence length="66" mass="7813">MKCYLDKNPEKKTTTEISNTTNFTSPGESINQSIFIWKQKLNYRIIPDKNEIHNNNALFPSRYNYV</sequence>